<evidence type="ECO:0000313" key="4">
    <source>
        <dbReference type="Proteomes" id="UP000215450"/>
    </source>
</evidence>
<gene>
    <name evidence="3" type="ORF">KEBURONENSIS_01030</name>
    <name evidence="2" type="ORF">KEBURONENSIS_01106</name>
</gene>
<feature type="compositionally biased region" description="Polar residues" evidence="1">
    <location>
        <begin position="68"/>
        <end position="80"/>
    </location>
</feature>
<evidence type="ECO:0000313" key="3">
    <source>
        <dbReference type="EMBL" id="SNB63105.1"/>
    </source>
</evidence>
<dbReference type="RefSeq" id="WP_085815611.1">
    <property type="nucleotide sequence ID" value="NZ_CP123447.1"/>
</dbReference>
<sequence length="128" mass="14740">MEKKITATEFMQQNTIPKRSKLTPFQDDILLLKQNGYTDSQVLEFLAMNGVRVAQSTLNEFIKRKTRNQTVQPAKNNVSHTQITPPPPTNTEIPQNQAENAPVRRGLRKPTPTRKFNWDERPDPETLK</sequence>
<protein>
    <submittedName>
        <fullName evidence="3">Uncharacterized protein</fullName>
    </submittedName>
</protein>
<reference evidence="3 4" key="2">
    <citation type="submission" date="2017-06" db="EMBL/GenBank/DDBJ databases">
        <authorList>
            <person name="Kim H.J."/>
            <person name="Triplett B.A."/>
        </authorList>
    </citation>
    <scope>NUCLEOTIDE SEQUENCE [LARGE SCALE GENOMIC DNA]</scope>
    <source>
        <strain evidence="3">Kingella_eburonensis</strain>
    </source>
</reference>
<proteinExistence type="predicted"/>
<keyword evidence="4" id="KW-1185">Reference proteome</keyword>
<feature type="compositionally biased region" description="Basic and acidic residues" evidence="1">
    <location>
        <begin position="116"/>
        <end position="128"/>
    </location>
</feature>
<organism evidence="3 4">
    <name type="scientific">Kingella negevensis</name>
    <dbReference type="NCBI Taxonomy" id="1522312"/>
    <lineage>
        <taxon>Bacteria</taxon>
        <taxon>Pseudomonadati</taxon>
        <taxon>Pseudomonadota</taxon>
        <taxon>Betaproteobacteria</taxon>
        <taxon>Neisseriales</taxon>
        <taxon>Neisseriaceae</taxon>
        <taxon>Kingella</taxon>
    </lineage>
</organism>
<name>A0A238TAM1_9NEIS</name>
<evidence type="ECO:0000256" key="1">
    <source>
        <dbReference type="SAM" id="MobiDB-lite"/>
    </source>
</evidence>
<dbReference type="EMBL" id="FXUV01000015">
    <property type="protein sequence ID" value="SMQ12097.1"/>
    <property type="molecule type" value="Genomic_DNA"/>
</dbReference>
<reference evidence="2" key="1">
    <citation type="submission" date="2017-05" db="EMBL/GenBank/DDBJ databases">
        <authorList>
            <person name="Song R."/>
            <person name="Chenine A.L."/>
            <person name="Ruprecht R.M."/>
        </authorList>
    </citation>
    <scope>NUCLEOTIDE SEQUENCE</scope>
    <source>
        <strain evidence="2">Kingella_eburonensis</strain>
    </source>
</reference>
<dbReference type="OrthoDB" id="8604825at2"/>
<accession>A0A238TAM1</accession>
<dbReference type="Proteomes" id="UP000215450">
    <property type="component" value="Unassembled WGS sequence"/>
</dbReference>
<dbReference type="GeneID" id="83625657"/>
<feature type="region of interest" description="Disordered" evidence="1">
    <location>
        <begin position="64"/>
        <end position="128"/>
    </location>
</feature>
<dbReference type="AlphaFoldDB" id="A0A238TAM1"/>
<dbReference type="EMBL" id="FXUV02000017">
    <property type="protein sequence ID" value="SNB63105.1"/>
    <property type="molecule type" value="Genomic_DNA"/>
</dbReference>
<evidence type="ECO:0000313" key="2">
    <source>
        <dbReference type="EMBL" id="SMQ12097.1"/>
    </source>
</evidence>